<comment type="caution">
    <text evidence="2">The sequence shown here is derived from an EMBL/GenBank/DDBJ whole genome shotgun (WGS) entry which is preliminary data.</text>
</comment>
<proteinExistence type="predicted"/>
<gene>
    <name evidence="2" type="ORF">H9862_00900</name>
</gene>
<feature type="compositionally biased region" description="Low complexity" evidence="1">
    <location>
        <begin position="377"/>
        <end position="391"/>
    </location>
</feature>
<reference evidence="2" key="1">
    <citation type="journal article" date="2021" name="PeerJ">
        <title>Extensive microbial diversity within the chicken gut microbiome revealed by metagenomics and culture.</title>
        <authorList>
            <person name="Gilroy R."/>
            <person name="Ravi A."/>
            <person name="Getino M."/>
            <person name="Pursley I."/>
            <person name="Horton D.L."/>
            <person name="Alikhan N.F."/>
            <person name="Baker D."/>
            <person name="Gharbi K."/>
            <person name="Hall N."/>
            <person name="Watson M."/>
            <person name="Adriaenssens E.M."/>
            <person name="Foster-Nyarko E."/>
            <person name="Jarju S."/>
            <person name="Secka A."/>
            <person name="Antonio M."/>
            <person name="Oren A."/>
            <person name="Chaudhuri R.R."/>
            <person name="La Ragione R."/>
            <person name="Hildebrand F."/>
            <person name="Pallen M.J."/>
        </authorList>
    </citation>
    <scope>NUCLEOTIDE SEQUENCE</scope>
    <source>
        <strain evidence="2">14975</strain>
    </source>
</reference>
<evidence type="ECO:0000313" key="3">
    <source>
        <dbReference type="Proteomes" id="UP000823964"/>
    </source>
</evidence>
<dbReference type="Proteomes" id="UP000823964">
    <property type="component" value="Unassembled WGS sequence"/>
</dbReference>
<evidence type="ECO:0000313" key="2">
    <source>
        <dbReference type="EMBL" id="HIX19143.1"/>
    </source>
</evidence>
<dbReference type="InterPro" id="IPR053855">
    <property type="entry name" value="DUF6931"/>
</dbReference>
<dbReference type="EMBL" id="DXFQ01000013">
    <property type="protein sequence ID" value="HIX19143.1"/>
    <property type="molecule type" value="Genomic_DNA"/>
</dbReference>
<sequence>MSWNGHQFSKPCIFLHQENLASTMMLRGYAPEDEVQELFPTDQIGNELALQILLMHGKTEAAVNLLSACLIPRVGVWWAYLCLQLVQDDIQQDLAKDGCTPTERRQKSVDALAAKLTDTSGIEQDISERMKSIEQLRSELEEKVKNRDYLTPDQRLEVKLNYIRQFMEQMRDSLPQDVLGDPNAPLPMEDVVNQFKEMALRELDQYHESLTPKPEAEHPLSFGPVYRALEEKTQAIKPALDEEMGKHFPLKLKGLPPLPSASKKAAAVQAALRWLLVPSDENGQLACQAAIAAKSGPESMLAYAAFWSSTNLKTETGIAPTNPALPPIGISKTLLQLALQEGGEMDYDERYRRFLELGIECADGTCTWDEHGQPVRTDPTAPASNAAPADDSVFHARSGFGRHA</sequence>
<organism evidence="2 3">
    <name type="scientific">Candidatus Akkermansia intestinigallinarum</name>
    <dbReference type="NCBI Taxonomy" id="2838431"/>
    <lineage>
        <taxon>Bacteria</taxon>
        <taxon>Pseudomonadati</taxon>
        <taxon>Verrucomicrobiota</taxon>
        <taxon>Verrucomicrobiia</taxon>
        <taxon>Verrucomicrobiales</taxon>
        <taxon>Akkermansiaceae</taxon>
        <taxon>Akkermansia</taxon>
    </lineage>
</organism>
<dbReference type="Pfam" id="PF22011">
    <property type="entry name" value="DUF6931"/>
    <property type="match status" value="1"/>
</dbReference>
<evidence type="ECO:0000256" key="1">
    <source>
        <dbReference type="SAM" id="MobiDB-lite"/>
    </source>
</evidence>
<name>A0A9D1V9L6_9BACT</name>
<feature type="region of interest" description="Disordered" evidence="1">
    <location>
        <begin position="369"/>
        <end position="391"/>
    </location>
</feature>
<reference evidence="2" key="2">
    <citation type="submission" date="2021-04" db="EMBL/GenBank/DDBJ databases">
        <authorList>
            <person name="Gilroy R."/>
        </authorList>
    </citation>
    <scope>NUCLEOTIDE SEQUENCE</scope>
    <source>
        <strain evidence="2">14975</strain>
    </source>
</reference>
<accession>A0A9D1V9L6</accession>
<dbReference type="AlphaFoldDB" id="A0A9D1V9L6"/>
<protein>
    <submittedName>
        <fullName evidence="2">Uncharacterized protein</fullName>
    </submittedName>
</protein>